<keyword evidence="2" id="KW-1185">Reference proteome</keyword>
<dbReference type="EMBL" id="CP093442">
    <property type="protein sequence ID" value="UOF01357.1"/>
    <property type="molecule type" value="Genomic_DNA"/>
</dbReference>
<proteinExistence type="predicted"/>
<organism evidence="1 2">
    <name type="scientific">Bdellovibrio reynosensis</name>
    <dbReference type="NCBI Taxonomy" id="2835041"/>
    <lineage>
        <taxon>Bacteria</taxon>
        <taxon>Pseudomonadati</taxon>
        <taxon>Bdellovibrionota</taxon>
        <taxon>Bdellovibrionia</taxon>
        <taxon>Bdellovibrionales</taxon>
        <taxon>Pseudobdellovibrionaceae</taxon>
        <taxon>Bdellovibrio</taxon>
    </lineage>
</organism>
<gene>
    <name evidence="1" type="ORF">MNR06_00115</name>
</gene>
<protein>
    <submittedName>
        <fullName evidence="1">Uncharacterized protein</fullName>
    </submittedName>
</protein>
<sequence>MGKKALLLSLLIVVGFFVFFLSKKNEVQDNTPGTYSAAIVTAENPATTDQMKAPAATAISDDSKTTAEFKQWFSSEAENVEKSASNPKVKELELRERVYNMQADEIRFLGKQSVDMSGPAKQRILATYLLTIAPNKTAETLFFVMEAPLQITGDAQVHSTDETLSAQEHSLRRMAIDALIEKARQDPRFKNQLNDRIPRIENIALQDYAKRRIRELK</sequence>
<name>A0ABY4C8P0_9BACT</name>
<dbReference type="RefSeq" id="WP_243537794.1">
    <property type="nucleotide sequence ID" value="NZ_CP093442.1"/>
</dbReference>
<accession>A0ABY4C8P0</accession>
<evidence type="ECO:0000313" key="1">
    <source>
        <dbReference type="EMBL" id="UOF01357.1"/>
    </source>
</evidence>
<dbReference type="Proteomes" id="UP000830116">
    <property type="component" value="Chromosome"/>
</dbReference>
<reference evidence="1" key="1">
    <citation type="submission" date="2022-03" db="EMBL/GenBank/DDBJ databases">
        <title>Genome Identification and Characterization of new species Bdellovibrio reynosense LBG001 sp. nov. from a Mexico soil sample.</title>
        <authorList>
            <person name="Camilli A."/>
            <person name="Ajao Y."/>
            <person name="Guo X."/>
        </authorList>
    </citation>
    <scope>NUCLEOTIDE SEQUENCE</scope>
    <source>
        <strain evidence="1">LBG001</strain>
    </source>
</reference>
<evidence type="ECO:0000313" key="2">
    <source>
        <dbReference type="Proteomes" id="UP000830116"/>
    </source>
</evidence>